<dbReference type="PANTHER" id="PTHR36151">
    <property type="entry name" value="BLR2777 PROTEIN"/>
    <property type="match status" value="1"/>
</dbReference>
<proteinExistence type="predicted"/>
<dbReference type="InterPro" id="IPR018713">
    <property type="entry name" value="MPAB/Lcp_cat_dom"/>
</dbReference>
<evidence type="ECO:0000313" key="2">
    <source>
        <dbReference type="EMBL" id="MDC5696126.1"/>
    </source>
</evidence>
<comment type="caution">
    <text evidence="2">The sequence shown here is derived from an EMBL/GenBank/DDBJ whole genome shotgun (WGS) entry which is preliminary data.</text>
</comment>
<dbReference type="PANTHER" id="PTHR36151:SF3">
    <property type="entry name" value="ER-BOUND OXYGENASE MPAB_MPAB'_RUBBER OXYGENASE CATALYTIC DOMAIN-CONTAINING PROTEIN"/>
    <property type="match status" value="1"/>
</dbReference>
<dbReference type="EMBL" id="JAPFQL010000006">
    <property type="protein sequence ID" value="MDC5696126.1"/>
    <property type="molecule type" value="Genomic_DNA"/>
</dbReference>
<dbReference type="Pfam" id="PF09995">
    <property type="entry name" value="MPAB_Lcp_cat"/>
    <property type="match status" value="1"/>
</dbReference>
<organism evidence="2 3">
    <name type="scientific">Intrasporangium calvum</name>
    <dbReference type="NCBI Taxonomy" id="53358"/>
    <lineage>
        <taxon>Bacteria</taxon>
        <taxon>Bacillati</taxon>
        <taxon>Actinomycetota</taxon>
        <taxon>Actinomycetes</taxon>
        <taxon>Micrococcales</taxon>
        <taxon>Intrasporangiaceae</taxon>
        <taxon>Intrasporangium</taxon>
    </lineage>
</organism>
<sequence>MSRVVGPLRGAIGDAMRSRIAGPDREAKEDRIWRTPGPRWFREGDPIWTVHADPSMYVGGLRALLVQSLHPLAMAGVAGHSGFRGDPWGRLQRTGAFIATTTYARIDDAEALIRAVRSVHSRVSGVDAQGRAYAASDPHLLRWVHDAETESFLTAYQAYGARPLSPVEADTYVAQMASISERLGVEALPRTVAELDADLAGYESELEASPEALDTAHFLLREPPLPWVTRPVYGLLAAAAVVTLPPVARALLELDSAAGRHVPESVVRRGGRAFTGTLRWAIDHPAYEGLAR</sequence>
<keyword evidence="3" id="KW-1185">Reference proteome</keyword>
<name>A0ABT5GCX1_9MICO</name>
<dbReference type="RefSeq" id="WP_272460703.1">
    <property type="nucleotide sequence ID" value="NZ_JAPFQL010000006.1"/>
</dbReference>
<evidence type="ECO:0000259" key="1">
    <source>
        <dbReference type="Pfam" id="PF09995"/>
    </source>
</evidence>
<reference evidence="2 3" key="1">
    <citation type="submission" date="2022-11" db="EMBL/GenBank/DDBJ databases">
        <title>Anaerobic phenanthrene biodegradation by a DNRA strain PheN6.</title>
        <authorList>
            <person name="Zhang Z."/>
        </authorList>
    </citation>
    <scope>NUCLEOTIDE SEQUENCE [LARGE SCALE GENOMIC DNA]</scope>
    <source>
        <strain evidence="2 3">PheN6</strain>
    </source>
</reference>
<accession>A0ABT5GCX1</accession>
<protein>
    <submittedName>
        <fullName evidence="2">DUF2236 domain-containing protein</fullName>
    </submittedName>
</protein>
<feature type="domain" description="ER-bound oxygenase mpaB/mpaB'/Rubber oxygenase catalytic" evidence="1">
    <location>
        <begin position="48"/>
        <end position="275"/>
    </location>
</feature>
<gene>
    <name evidence="2" type="ORF">OO014_02565</name>
</gene>
<dbReference type="Proteomes" id="UP001150259">
    <property type="component" value="Unassembled WGS sequence"/>
</dbReference>
<evidence type="ECO:0000313" key="3">
    <source>
        <dbReference type="Proteomes" id="UP001150259"/>
    </source>
</evidence>